<protein>
    <submittedName>
        <fullName evidence="6">TetR/AcrR family transcriptional regulator</fullName>
    </submittedName>
</protein>
<dbReference type="GO" id="GO:0003677">
    <property type="term" value="F:DNA binding"/>
    <property type="evidence" value="ECO:0007669"/>
    <property type="project" value="UniProtKB-UniRule"/>
</dbReference>
<reference evidence="6 7" key="1">
    <citation type="submission" date="2023-10" db="EMBL/GenBank/DDBJ databases">
        <title>Rubellicoccus peritrichatus gen. nov., sp. nov., isolated from an algae of coral reef tank.</title>
        <authorList>
            <person name="Luo J."/>
        </authorList>
    </citation>
    <scope>NUCLEOTIDE SEQUENCE [LARGE SCALE GENOMIC DNA]</scope>
    <source>
        <strain evidence="6 7">CR14</strain>
    </source>
</reference>
<dbReference type="InterPro" id="IPR036271">
    <property type="entry name" value="Tet_transcr_reg_TetR-rel_C_sf"/>
</dbReference>
<dbReference type="Proteomes" id="UP001304300">
    <property type="component" value="Chromosome"/>
</dbReference>
<evidence type="ECO:0000256" key="2">
    <source>
        <dbReference type="ARBA" id="ARBA00023125"/>
    </source>
</evidence>
<proteinExistence type="predicted"/>
<dbReference type="AlphaFoldDB" id="A0AAQ3LAK4"/>
<dbReference type="Pfam" id="PF16925">
    <property type="entry name" value="TetR_C_13"/>
    <property type="match status" value="1"/>
</dbReference>
<dbReference type="PANTHER" id="PTHR47506">
    <property type="entry name" value="TRANSCRIPTIONAL REGULATORY PROTEIN"/>
    <property type="match status" value="1"/>
</dbReference>
<feature type="DNA-binding region" description="H-T-H motif" evidence="4">
    <location>
        <begin position="29"/>
        <end position="48"/>
    </location>
</feature>
<evidence type="ECO:0000256" key="4">
    <source>
        <dbReference type="PROSITE-ProRule" id="PRU00335"/>
    </source>
</evidence>
<keyword evidence="2 4" id="KW-0238">DNA-binding</keyword>
<evidence type="ECO:0000256" key="3">
    <source>
        <dbReference type="ARBA" id="ARBA00023163"/>
    </source>
</evidence>
<keyword evidence="1" id="KW-0805">Transcription regulation</keyword>
<keyword evidence="3" id="KW-0804">Transcription</keyword>
<dbReference type="Pfam" id="PF00440">
    <property type="entry name" value="TetR_N"/>
    <property type="match status" value="1"/>
</dbReference>
<evidence type="ECO:0000313" key="6">
    <source>
        <dbReference type="EMBL" id="WOO42305.1"/>
    </source>
</evidence>
<feature type="domain" description="HTH tetR-type" evidence="5">
    <location>
        <begin position="6"/>
        <end position="66"/>
    </location>
</feature>
<dbReference type="InterPro" id="IPR011075">
    <property type="entry name" value="TetR_C"/>
</dbReference>
<dbReference type="PROSITE" id="PS50977">
    <property type="entry name" value="HTH_TETR_2"/>
    <property type="match status" value="1"/>
</dbReference>
<dbReference type="PANTHER" id="PTHR47506:SF10">
    <property type="entry name" value="TRANSCRIPTIONAL REGULATORY PROTEIN"/>
    <property type="match status" value="1"/>
</dbReference>
<gene>
    <name evidence="6" type="ORF">RZN69_04330</name>
</gene>
<dbReference type="RefSeq" id="WP_317834824.1">
    <property type="nucleotide sequence ID" value="NZ_CP136920.1"/>
</dbReference>
<dbReference type="Gene3D" id="1.10.10.60">
    <property type="entry name" value="Homeodomain-like"/>
    <property type="match status" value="1"/>
</dbReference>
<dbReference type="InterPro" id="IPR001647">
    <property type="entry name" value="HTH_TetR"/>
</dbReference>
<dbReference type="Gene3D" id="1.10.357.10">
    <property type="entry name" value="Tetracycline Repressor, domain 2"/>
    <property type="match status" value="1"/>
</dbReference>
<dbReference type="SUPFAM" id="SSF48498">
    <property type="entry name" value="Tetracyclin repressor-like, C-terminal domain"/>
    <property type="match status" value="1"/>
</dbReference>
<evidence type="ECO:0000256" key="1">
    <source>
        <dbReference type="ARBA" id="ARBA00023015"/>
    </source>
</evidence>
<organism evidence="6 7">
    <name type="scientific">Rubellicoccus peritrichatus</name>
    <dbReference type="NCBI Taxonomy" id="3080537"/>
    <lineage>
        <taxon>Bacteria</taxon>
        <taxon>Pseudomonadati</taxon>
        <taxon>Verrucomicrobiota</taxon>
        <taxon>Opitutia</taxon>
        <taxon>Puniceicoccales</taxon>
        <taxon>Cerasicoccaceae</taxon>
        <taxon>Rubellicoccus</taxon>
    </lineage>
</organism>
<evidence type="ECO:0000259" key="5">
    <source>
        <dbReference type="PROSITE" id="PS50977"/>
    </source>
</evidence>
<dbReference type="PRINTS" id="PR00455">
    <property type="entry name" value="HTHTETR"/>
</dbReference>
<name>A0AAQ3LAK4_9BACT</name>
<dbReference type="SUPFAM" id="SSF46689">
    <property type="entry name" value="Homeodomain-like"/>
    <property type="match status" value="1"/>
</dbReference>
<keyword evidence="7" id="KW-1185">Reference proteome</keyword>
<dbReference type="InterPro" id="IPR009057">
    <property type="entry name" value="Homeodomain-like_sf"/>
</dbReference>
<sequence>MARPAKFDREIVLQRAMRLFWERGYNATSMSDLIDAMDMRAGSIYSTFGSKQTLLLEVLDYYAEHGHDEIRSLLQKTASKREAFSKVFACLIGEMTCEPRSKGCLLINMLLELSNIDEQAGARVKEHLQSMKEIFKQALIAAEQSGEMRPGQNPEDSATFLIGTVYSLRVMGRAAVAKADMEVLSDQAINHVFGSKHG</sequence>
<dbReference type="EMBL" id="CP136920">
    <property type="protein sequence ID" value="WOO42305.1"/>
    <property type="molecule type" value="Genomic_DNA"/>
</dbReference>
<dbReference type="KEGG" id="puo:RZN69_04330"/>
<accession>A0AAQ3LAK4</accession>
<evidence type="ECO:0000313" key="7">
    <source>
        <dbReference type="Proteomes" id="UP001304300"/>
    </source>
</evidence>